<dbReference type="SUPFAM" id="SSF89550">
    <property type="entry name" value="PHP domain-like"/>
    <property type="match status" value="1"/>
</dbReference>
<dbReference type="PANTHER" id="PTHR39181:SF1">
    <property type="entry name" value="TYROSINE-PROTEIN PHOSPHATASE YWQE"/>
    <property type="match status" value="1"/>
</dbReference>
<dbReference type="PIRSF" id="PIRSF016557">
    <property type="entry name" value="Caps_synth_CpsB"/>
    <property type="match status" value="1"/>
</dbReference>
<organism evidence="6 7">
    <name type="scientific">Bacillus glycinifermentans</name>
    <dbReference type="NCBI Taxonomy" id="1664069"/>
    <lineage>
        <taxon>Bacteria</taxon>
        <taxon>Bacillati</taxon>
        <taxon>Bacillota</taxon>
        <taxon>Bacilli</taxon>
        <taxon>Bacillales</taxon>
        <taxon>Bacillaceae</taxon>
        <taxon>Bacillus</taxon>
    </lineage>
</organism>
<evidence type="ECO:0000256" key="5">
    <source>
        <dbReference type="PIRNR" id="PIRNR016557"/>
    </source>
</evidence>
<evidence type="ECO:0000256" key="4">
    <source>
        <dbReference type="ARBA" id="ARBA00051722"/>
    </source>
</evidence>
<dbReference type="Proteomes" id="UP000288675">
    <property type="component" value="Chromosome"/>
</dbReference>
<dbReference type="InterPro" id="IPR016667">
    <property type="entry name" value="Caps_polysacc_synth_CpsB/CapC"/>
</dbReference>
<accession>A0AAJ3Z1T0</accession>
<evidence type="ECO:0000256" key="2">
    <source>
        <dbReference type="ARBA" id="ARBA00022801"/>
    </source>
</evidence>
<gene>
    <name evidence="6" type="ORF">EQZ20_22040</name>
</gene>
<evidence type="ECO:0000313" key="6">
    <source>
        <dbReference type="EMBL" id="QAT67292.1"/>
    </source>
</evidence>
<proteinExistence type="inferred from homology"/>
<dbReference type="GO" id="GO:0030145">
    <property type="term" value="F:manganese ion binding"/>
    <property type="evidence" value="ECO:0007669"/>
    <property type="project" value="UniProtKB-UniRule"/>
</dbReference>
<dbReference type="AlphaFoldDB" id="A0AAJ3Z1T0"/>
<protein>
    <recommendedName>
        <fullName evidence="5">Tyrosine-protein phosphatase</fullName>
        <ecNumber evidence="5">3.1.3.48</ecNumber>
    </recommendedName>
</protein>
<sequence length="250" mass="28274">MIDIHCHILAALDDGAGCMDDSLEMAKQAVSQGIDTVIATPHHRIGICENPKEAVLARMTALKTRLRQESIPLTILPGQEIRLYGEIKDDLERGRLLSLSGTKYVLIELPYHHVPRYAEKLMFDLLLNGFIPVIAHPERNMEIMENPDRLYRLVKTGACVQITCSSLTGHFGRNVKKLARRFIEANLVHFIASDAHNVKVRSFFFDVLENEYGPDFLSMFIENAGLLIKNRDIHKITPLPVKKKKLLGLL</sequence>
<dbReference type="Pfam" id="PF19567">
    <property type="entry name" value="CpsB_CapC"/>
    <property type="match status" value="1"/>
</dbReference>
<dbReference type="GO" id="GO:0004725">
    <property type="term" value="F:protein tyrosine phosphatase activity"/>
    <property type="evidence" value="ECO:0007669"/>
    <property type="project" value="UniProtKB-UniRule"/>
</dbReference>
<dbReference type="RefSeq" id="WP_046130140.1">
    <property type="nucleotide sequence ID" value="NZ_CP035232.1"/>
</dbReference>
<dbReference type="Gene3D" id="3.20.20.140">
    <property type="entry name" value="Metal-dependent hydrolases"/>
    <property type="match status" value="1"/>
</dbReference>
<name>A0AAJ3Z1T0_9BACI</name>
<dbReference type="PANTHER" id="PTHR39181">
    <property type="entry name" value="TYROSINE-PROTEIN PHOSPHATASE YWQE"/>
    <property type="match status" value="1"/>
</dbReference>
<dbReference type="InterPro" id="IPR016195">
    <property type="entry name" value="Pol/histidinol_Pase-like"/>
</dbReference>
<dbReference type="EC" id="3.1.3.48" evidence="5"/>
<evidence type="ECO:0000313" key="7">
    <source>
        <dbReference type="Proteomes" id="UP000288675"/>
    </source>
</evidence>
<comment type="catalytic activity">
    <reaction evidence="4 5">
        <text>O-phospho-L-tyrosyl-[protein] + H2O = L-tyrosyl-[protein] + phosphate</text>
        <dbReference type="Rhea" id="RHEA:10684"/>
        <dbReference type="Rhea" id="RHEA-COMP:10136"/>
        <dbReference type="Rhea" id="RHEA-COMP:20101"/>
        <dbReference type="ChEBI" id="CHEBI:15377"/>
        <dbReference type="ChEBI" id="CHEBI:43474"/>
        <dbReference type="ChEBI" id="CHEBI:46858"/>
        <dbReference type="ChEBI" id="CHEBI:61978"/>
        <dbReference type="EC" id="3.1.3.48"/>
    </reaction>
</comment>
<evidence type="ECO:0000256" key="1">
    <source>
        <dbReference type="ARBA" id="ARBA00005750"/>
    </source>
</evidence>
<reference evidence="6 7" key="1">
    <citation type="submission" date="2019-01" db="EMBL/GenBank/DDBJ databases">
        <title>Genome sequence of Bacillus glycinifermentans SRCM103574.</title>
        <authorList>
            <person name="Kong H.-J."/>
            <person name="Jeong S.-Y."/>
            <person name="Jeong D.-Y."/>
        </authorList>
    </citation>
    <scope>NUCLEOTIDE SEQUENCE [LARGE SCALE GENOMIC DNA]</scope>
    <source>
        <strain evidence="6 7">SRCM103574</strain>
    </source>
</reference>
<keyword evidence="3 5" id="KW-0904">Protein phosphatase</keyword>
<comment type="similarity">
    <text evidence="1 5">Belongs to the metallo-dependent hydrolases superfamily. CpsB/CapC family.</text>
</comment>
<dbReference type="GeneID" id="82855359"/>
<evidence type="ECO:0000256" key="3">
    <source>
        <dbReference type="ARBA" id="ARBA00022912"/>
    </source>
</evidence>
<keyword evidence="2 5" id="KW-0378">Hydrolase</keyword>
<dbReference type="KEGG" id="bgy:BGLY_4257"/>
<dbReference type="EMBL" id="CP035232">
    <property type="protein sequence ID" value="QAT67292.1"/>
    <property type="molecule type" value="Genomic_DNA"/>
</dbReference>